<organism evidence="2 3">
    <name type="scientific">Microvenator marinus</name>
    <dbReference type="NCBI Taxonomy" id="2600177"/>
    <lineage>
        <taxon>Bacteria</taxon>
        <taxon>Deltaproteobacteria</taxon>
        <taxon>Bradymonadales</taxon>
        <taxon>Microvenatoraceae</taxon>
        <taxon>Microvenator</taxon>
    </lineage>
</organism>
<dbReference type="Proteomes" id="UP000321595">
    <property type="component" value="Chromosome"/>
</dbReference>
<reference evidence="2 3" key="1">
    <citation type="submission" date="2019-08" db="EMBL/GenBank/DDBJ databases">
        <authorList>
            <person name="Liang Q."/>
        </authorList>
    </citation>
    <scope>NUCLEOTIDE SEQUENCE [LARGE SCALE GENOMIC DNA]</scope>
    <source>
        <strain evidence="2 3">V1718</strain>
    </source>
</reference>
<dbReference type="RefSeq" id="WP_146958797.1">
    <property type="nucleotide sequence ID" value="NZ_CP042467.1"/>
</dbReference>
<dbReference type="InterPro" id="IPR043502">
    <property type="entry name" value="DNA/RNA_pol_sf"/>
</dbReference>
<dbReference type="PANTHER" id="PTHR35369">
    <property type="entry name" value="BLR3025 PROTEIN-RELATED"/>
    <property type="match status" value="1"/>
</dbReference>
<name>A0A5B8XMN2_9DELT</name>
<protein>
    <submittedName>
        <fullName evidence="2">DNA polymerase Y family protein</fullName>
    </submittedName>
</protein>
<dbReference type="AlphaFoldDB" id="A0A5B8XMN2"/>
<dbReference type="InterPro" id="IPR050356">
    <property type="entry name" value="SulA_CellDiv_inhibitor"/>
</dbReference>
<evidence type="ECO:0000313" key="2">
    <source>
        <dbReference type="EMBL" id="QED27112.1"/>
    </source>
</evidence>
<accession>A0A5B8XMN2</accession>
<evidence type="ECO:0000313" key="3">
    <source>
        <dbReference type="Proteomes" id="UP000321595"/>
    </source>
</evidence>
<dbReference type="SUPFAM" id="SSF56672">
    <property type="entry name" value="DNA/RNA polymerases"/>
    <property type="match status" value="1"/>
</dbReference>
<sequence length="502" mass="57318">MDPLACVSVPYVALQIIMRRYPDYREVSAVIVDELKPMGRILEVNRQARAHRILPGMRYAAGLSLDRNLRAAVVDESEVEAHLEELGKILGHFSPRFERAGESGVFWVCVKGLAPLFGGMKRWSEGLVHEIDEYGFIAASVVGFSRFHTYAMARSLRRGTWVFETHEDECQVVESLSLERVGLEPDVLSALTRLGIRSVGQFVRLPPSGVQERYGALATRLHRLARGELSLPMTPLRFEEDLETKIDFEDDEAEVTRLLFIIKRELRGLLLQLAARHQDLLELELVLCLRGGDTHEHQIRPARPTLDELRILELVRLRLENLVIPSGVVSVILRVEGVELRREQLGLFAGGRRDLEAASHALARIRSEFGDESVLELREGNSHVPEKGFELFPTSNVRLKVERPAEIHVELPANAGLVRRIQLRPEPLMRFERKPLEGWILRGLDAGPVVEAHGPFLVEAQWWTQKDEIAREYWLARTERGDVFWVYWDQSRGQWYLHGEAE</sequence>
<keyword evidence="1" id="KW-0227">DNA damage</keyword>
<proteinExistence type="predicted"/>
<evidence type="ECO:0000256" key="1">
    <source>
        <dbReference type="ARBA" id="ARBA00022763"/>
    </source>
</evidence>
<dbReference type="GO" id="GO:0006281">
    <property type="term" value="P:DNA repair"/>
    <property type="evidence" value="ECO:0007669"/>
    <property type="project" value="TreeGrafter"/>
</dbReference>
<gene>
    <name evidence="2" type="ORF">FRD01_07625</name>
</gene>
<dbReference type="EMBL" id="CP042467">
    <property type="protein sequence ID" value="QED27112.1"/>
    <property type="molecule type" value="Genomic_DNA"/>
</dbReference>
<dbReference type="OrthoDB" id="5483409at2"/>
<keyword evidence="3" id="KW-1185">Reference proteome</keyword>
<dbReference type="PANTHER" id="PTHR35369:SF2">
    <property type="entry name" value="BLR3025 PROTEIN"/>
    <property type="match status" value="1"/>
</dbReference>
<dbReference type="KEGG" id="bbae:FRD01_07625"/>